<dbReference type="WBParaSite" id="NBR_0001993001-mRNA-1">
    <property type="protein sequence ID" value="NBR_0001993001-mRNA-1"/>
    <property type="gene ID" value="NBR_0001993001"/>
</dbReference>
<evidence type="ECO:0000313" key="2">
    <source>
        <dbReference type="WBParaSite" id="NBR_0001993001-mRNA-1"/>
    </source>
</evidence>
<dbReference type="OMA" id="SEKWAYG"/>
<organism evidence="2">
    <name type="scientific">Nippostrongylus brasiliensis</name>
    <name type="common">Rat hookworm</name>
    <dbReference type="NCBI Taxonomy" id="27835"/>
    <lineage>
        <taxon>Eukaryota</taxon>
        <taxon>Metazoa</taxon>
        <taxon>Ecdysozoa</taxon>
        <taxon>Nematoda</taxon>
        <taxon>Chromadorea</taxon>
        <taxon>Rhabditida</taxon>
        <taxon>Rhabditina</taxon>
        <taxon>Rhabditomorpha</taxon>
        <taxon>Strongyloidea</taxon>
        <taxon>Heligmosomidae</taxon>
        <taxon>Nippostrongylus</taxon>
    </lineage>
</organism>
<reference evidence="2" key="1">
    <citation type="submission" date="2017-02" db="UniProtKB">
        <authorList>
            <consortium name="WormBaseParasite"/>
        </authorList>
    </citation>
    <scope>IDENTIFICATION</scope>
</reference>
<evidence type="ECO:0000256" key="1">
    <source>
        <dbReference type="SAM" id="MobiDB-lite"/>
    </source>
</evidence>
<name>A0A0N4YRQ8_NIPBR</name>
<accession>A0A0N4YRQ8</accession>
<feature type="compositionally biased region" description="Low complexity" evidence="1">
    <location>
        <begin position="100"/>
        <end position="111"/>
    </location>
</feature>
<protein>
    <submittedName>
        <fullName evidence="2">AGC-kinase C-terminal domain-containing protein</fullName>
    </submittedName>
</protein>
<feature type="region of interest" description="Disordered" evidence="1">
    <location>
        <begin position="87"/>
        <end position="116"/>
    </location>
</feature>
<proteinExistence type="predicted"/>
<sequence length="186" mass="20349">LSEKWAYGRYKSSAKRAACSVSSPHSATHINSSTHLSRMSKAPTVSELVGNSNITFKPAVGSHIEEGIRPDFDTDVLWKPSKLTQKHRTVSIGSSDSENGSVGSRSSIGSSPVDVPRPRRFSISEMIFGSPAGGFTWGQGGLHSSSIEERRASVTDDERFKEFLKHQNKVLGDDGVCSFKKRDYMK</sequence>
<dbReference type="AlphaFoldDB" id="A0A0N4YRQ8"/>